<evidence type="ECO:0000256" key="9">
    <source>
        <dbReference type="ARBA" id="ARBA00037998"/>
    </source>
</evidence>
<evidence type="ECO:0000256" key="10">
    <source>
        <dbReference type="SAM" id="Phobius"/>
    </source>
</evidence>
<comment type="subcellular location">
    <subcellularLocation>
        <location evidence="1">Cell membrane</location>
        <topology evidence="1">Multi-pass membrane protein</topology>
    </subcellularLocation>
</comment>
<evidence type="ECO:0000256" key="6">
    <source>
        <dbReference type="ARBA" id="ARBA00022970"/>
    </source>
</evidence>
<evidence type="ECO:0000313" key="12">
    <source>
        <dbReference type="Proteomes" id="UP000002064"/>
    </source>
</evidence>
<evidence type="ECO:0000256" key="2">
    <source>
        <dbReference type="ARBA" id="ARBA00022448"/>
    </source>
</evidence>
<dbReference type="EMBL" id="CP002032">
    <property type="protein sequence ID" value="ADH60429.1"/>
    <property type="molecule type" value="Genomic_DNA"/>
</dbReference>
<proteinExistence type="inferred from homology"/>
<keyword evidence="7 10" id="KW-1133">Transmembrane helix</keyword>
<dbReference type="InterPro" id="IPR001851">
    <property type="entry name" value="ABC_transp_permease"/>
</dbReference>
<dbReference type="Proteomes" id="UP000002064">
    <property type="component" value="Chromosome"/>
</dbReference>
<dbReference type="CDD" id="cd06582">
    <property type="entry name" value="TM_PBP1_LivH_like"/>
    <property type="match status" value="1"/>
</dbReference>
<dbReference type="InterPro" id="IPR037294">
    <property type="entry name" value="ABC_BtuC-like"/>
</dbReference>
<comment type="similarity">
    <text evidence="9">Belongs to the binding-protein-dependent transport system permease family. LivHM subfamily.</text>
</comment>
<feature type="transmembrane region" description="Helical" evidence="10">
    <location>
        <begin position="201"/>
        <end position="223"/>
    </location>
</feature>
<feature type="transmembrane region" description="Helical" evidence="10">
    <location>
        <begin position="154"/>
        <end position="171"/>
    </location>
</feature>
<evidence type="ECO:0000256" key="8">
    <source>
        <dbReference type="ARBA" id="ARBA00023136"/>
    </source>
</evidence>
<gene>
    <name evidence="11" type="ordered locus">Tmath_0679</name>
</gene>
<evidence type="ECO:0000256" key="4">
    <source>
        <dbReference type="ARBA" id="ARBA00022519"/>
    </source>
</evidence>
<keyword evidence="3" id="KW-1003">Cell membrane</keyword>
<evidence type="ECO:0000256" key="5">
    <source>
        <dbReference type="ARBA" id="ARBA00022692"/>
    </source>
</evidence>
<keyword evidence="4" id="KW-0997">Cell inner membrane</keyword>
<dbReference type="PANTHER" id="PTHR11795">
    <property type="entry name" value="BRANCHED-CHAIN AMINO ACID TRANSPORT SYSTEM PERMEASE PROTEIN LIVH"/>
    <property type="match status" value="1"/>
</dbReference>
<evidence type="ECO:0000313" key="11">
    <source>
        <dbReference type="EMBL" id="ADH60429.1"/>
    </source>
</evidence>
<dbReference type="PANTHER" id="PTHR11795:SF371">
    <property type="entry name" value="HIGH-AFFINITY BRANCHED-CHAIN AMINO ACID TRANSPORT SYSTEM PERMEASE PROTEIN LIVH"/>
    <property type="match status" value="1"/>
</dbReference>
<feature type="transmembrane region" description="Helical" evidence="10">
    <location>
        <begin position="243"/>
        <end position="267"/>
    </location>
</feature>
<protein>
    <submittedName>
        <fullName evidence="11">Inner-membrane translocator</fullName>
    </submittedName>
</protein>
<evidence type="ECO:0000256" key="1">
    <source>
        <dbReference type="ARBA" id="ARBA00004651"/>
    </source>
</evidence>
<feature type="transmembrane region" description="Helical" evidence="10">
    <location>
        <begin position="18"/>
        <end position="40"/>
    </location>
</feature>
<name>A0ABN3Z434_THEM3</name>
<feature type="transmembrane region" description="Helical" evidence="10">
    <location>
        <begin position="279"/>
        <end position="297"/>
    </location>
</feature>
<feature type="transmembrane region" description="Helical" evidence="10">
    <location>
        <begin position="52"/>
        <end position="69"/>
    </location>
</feature>
<organism evidence="11 12">
    <name type="scientific">Thermoanaerobacter mathranii subsp. mathranii (strain DSM 11426 / CCUG 53645 / CIP 108742 / A3)</name>
    <dbReference type="NCBI Taxonomy" id="583358"/>
    <lineage>
        <taxon>Bacteria</taxon>
        <taxon>Bacillati</taxon>
        <taxon>Bacillota</taxon>
        <taxon>Clostridia</taxon>
        <taxon>Thermoanaerobacterales</taxon>
        <taxon>Thermoanaerobacteraceae</taxon>
        <taxon>Thermoanaerobacter</taxon>
    </lineage>
</organism>
<dbReference type="Gene3D" id="1.10.3470.10">
    <property type="entry name" value="ABC transporter involved in vitamin B12 uptake, BtuC"/>
    <property type="match status" value="1"/>
</dbReference>
<keyword evidence="2" id="KW-0813">Transport</keyword>
<sequence length="304" mass="32716">MNLIKVGVDKMNEFIQQLINGISVGSIYALIALGYTMVYGIIKLINFAHGDVYMLGAFAGLYATLVLKMSFVPALIFSMIVCAILGIIIERLAYRPLRNSPKIVILITAIGVSLFLEYTTMFFLGPQPRAFPEVFKHASYTLLGGKVTISNQEILIIAVTVILMILLQYIVHNTKIGKAMRAVSYDMQAARLMGINVDTTISITFALGSALAAAAGVLVGIYYNKVFPLMGIMFGLKAFVSAVLGGIGIIPGAMAGGFILGITESLVSGYGSSLYRDPVAFVILIIILLVKPSGLFGKNVREKV</sequence>
<keyword evidence="12" id="KW-1185">Reference proteome</keyword>
<reference evidence="11 12" key="1">
    <citation type="submission" date="2010-05" db="EMBL/GenBank/DDBJ databases">
        <title>Complete sequence of Thermoanaerobacter mathranii subsp. mathranii mathranii str. A3.</title>
        <authorList>
            <consortium name="US DOE Joint Genome Institute"/>
            <person name="Lucas S."/>
            <person name="Copeland A."/>
            <person name="Lapidus A."/>
            <person name="Cheng J.-F."/>
            <person name="Bruce D."/>
            <person name="Goodwin L."/>
            <person name="Pitluck S."/>
            <person name="Held B."/>
            <person name="Detter J.C."/>
            <person name="Han C."/>
            <person name="Tapia R."/>
            <person name="Land M."/>
            <person name="Hauser L."/>
            <person name="Kyrpides N."/>
            <person name="Mikhailova N."/>
            <person name="Zhou J."/>
            <person name="Hemme C."/>
            <person name="Woyke T."/>
        </authorList>
    </citation>
    <scope>NUCLEOTIDE SEQUENCE [LARGE SCALE GENOMIC DNA]</scope>
    <source>
        <strain evidence="11 12">A3</strain>
    </source>
</reference>
<feature type="transmembrane region" description="Helical" evidence="10">
    <location>
        <begin position="75"/>
        <end position="94"/>
    </location>
</feature>
<dbReference type="Pfam" id="PF02653">
    <property type="entry name" value="BPD_transp_2"/>
    <property type="match status" value="1"/>
</dbReference>
<keyword evidence="6" id="KW-0029">Amino-acid transport</keyword>
<keyword evidence="5 10" id="KW-0812">Transmembrane</keyword>
<evidence type="ECO:0000256" key="7">
    <source>
        <dbReference type="ARBA" id="ARBA00022989"/>
    </source>
</evidence>
<dbReference type="InterPro" id="IPR052157">
    <property type="entry name" value="BCAA_transport_permease"/>
</dbReference>
<keyword evidence="8 10" id="KW-0472">Membrane</keyword>
<feature type="transmembrane region" description="Helical" evidence="10">
    <location>
        <begin position="103"/>
        <end position="124"/>
    </location>
</feature>
<accession>A0ABN3Z434</accession>
<evidence type="ECO:0000256" key="3">
    <source>
        <dbReference type="ARBA" id="ARBA00022475"/>
    </source>
</evidence>